<protein>
    <submittedName>
        <fullName evidence="2">HNH endonuclease</fullName>
    </submittedName>
</protein>
<comment type="caution">
    <text evidence="2">The sequence shown here is derived from an EMBL/GenBank/DDBJ whole genome shotgun (WGS) entry which is preliminary data.</text>
</comment>
<dbReference type="SMART" id="SM00507">
    <property type="entry name" value="HNHc"/>
    <property type="match status" value="1"/>
</dbReference>
<keyword evidence="3" id="KW-1185">Reference proteome</keyword>
<dbReference type="RefSeq" id="WP_015908761.1">
    <property type="nucleotide sequence ID" value="NZ_FUZJ01000001.1"/>
</dbReference>
<keyword evidence="2" id="KW-0255">Endonuclease</keyword>
<dbReference type="CDD" id="cd00085">
    <property type="entry name" value="HNHc"/>
    <property type="match status" value="1"/>
</dbReference>
<evidence type="ECO:0000313" key="3">
    <source>
        <dbReference type="Proteomes" id="UP000196803"/>
    </source>
</evidence>
<name>A0ABY1S614_CALBS</name>
<sequence>MVIFTVDKHGRPGHPTRRFDMVRKLVKQGRAKIIGGGASGKPPVVMFLDREFDYSKTIERRLFVVLDPGYHHIGFAVCELRWGVLIVYCIGVLETRIPEIKDLMTKRRGYRRNRRYHSRCRKKRMSKRHSRVLTKFKAPRNVRTKDRTNATLRHGIETHLNLYKKLLKFFPFPAEQVVFVMEDNIFDVRTMTWGKTYGTGYQKSPRVPAEKKCIICGTEDNLQKHHLIQRKCGGTDVQENLVYLCRDCHEDVHAGRVYIPVEGVRQWRALGTMNAIIGQLREIPWLKFVPASDAAQMRKKLGLKKGHANDALATAAVFCSCTEADRTHMIELTLVKFRRHNRARIHAVRDRLYKVDGKIVAKNRRKRTDQKEPSFADISPLPPEIQRKLKVYPGTKILNPLRKEMPTIAGDVWIHEPTGKRFVTTGVVSQKYLYSPQLKKIVGKMYVQPEECRQVLHNEGMVVMYNSLYHS</sequence>
<dbReference type="GeneID" id="31773796"/>
<accession>A0ABY1S614</accession>
<dbReference type="EMBL" id="FXXC01000001">
    <property type="protein sequence ID" value="SMR91695.1"/>
    <property type="molecule type" value="Genomic_DNA"/>
</dbReference>
<dbReference type="Proteomes" id="UP000196803">
    <property type="component" value="Unassembled WGS sequence"/>
</dbReference>
<organism evidence="2 3">
    <name type="scientific">Caldicellulosiruptor bescii</name>
    <name type="common">Anaerocellum thermophilum</name>
    <dbReference type="NCBI Taxonomy" id="31899"/>
    <lineage>
        <taxon>Bacteria</taxon>
        <taxon>Bacillati</taxon>
        <taxon>Bacillota</taxon>
        <taxon>Bacillota incertae sedis</taxon>
        <taxon>Caldicellulosiruptorales</taxon>
        <taxon>Caldicellulosiruptoraceae</taxon>
        <taxon>Caldicellulosiruptor</taxon>
    </lineage>
</organism>
<reference evidence="2 3" key="1">
    <citation type="submission" date="2017-05" db="EMBL/GenBank/DDBJ databases">
        <authorList>
            <person name="Varghese N."/>
            <person name="Submissions S."/>
        </authorList>
    </citation>
    <scope>NUCLEOTIDE SEQUENCE [LARGE SCALE GENOMIC DNA]</scope>
    <source>
        <strain evidence="2 3">MACB1020</strain>
    </source>
</reference>
<dbReference type="InterPro" id="IPR003615">
    <property type="entry name" value="HNH_nuc"/>
</dbReference>
<keyword evidence="2" id="KW-0378">Hydrolase</keyword>
<dbReference type="GO" id="GO:0004519">
    <property type="term" value="F:endonuclease activity"/>
    <property type="evidence" value="ECO:0007669"/>
    <property type="project" value="UniProtKB-KW"/>
</dbReference>
<proteinExistence type="predicted"/>
<dbReference type="InterPro" id="IPR025938">
    <property type="entry name" value="RRXRR_dom"/>
</dbReference>
<gene>
    <name evidence="2" type="ORF">SAMN05216240_0601</name>
</gene>
<evidence type="ECO:0000313" key="2">
    <source>
        <dbReference type="EMBL" id="SMR91695.1"/>
    </source>
</evidence>
<evidence type="ECO:0000259" key="1">
    <source>
        <dbReference type="SMART" id="SM00507"/>
    </source>
</evidence>
<keyword evidence="2" id="KW-0540">Nuclease</keyword>
<dbReference type="Pfam" id="PF01844">
    <property type="entry name" value="HNH"/>
    <property type="match status" value="1"/>
</dbReference>
<dbReference type="Gene3D" id="1.10.30.50">
    <property type="match status" value="1"/>
</dbReference>
<dbReference type="InterPro" id="IPR002711">
    <property type="entry name" value="HNH"/>
</dbReference>
<dbReference type="Pfam" id="PF14239">
    <property type="entry name" value="RRXRR"/>
    <property type="match status" value="1"/>
</dbReference>
<feature type="domain" description="HNH nuclease" evidence="1">
    <location>
        <begin position="201"/>
        <end position="250"/>
    </location>
</feature>